<evidence type="ECO:0000313" key="3">
    <source>
        <dbReference type="Proteomes" id="UP000642094"/>
    </source>
</evidence>
<dbReference type="CDD" id="cd00371">
    <property type="entry name" value="HMA"/>
    <property type="match status" value="1"/>
</dbReference>
<protein>
    <submittedName>
        <fullName evidence="2">Heavy-metal-associated domain-containing protein</fullName>
    </submittedName>
</protein>
<feature type="domain" description="HMA" evidence="1">
    <location>
        <begin position="1"/>
        <end position="64"/>
    </location>
</feature>
<sequence>MTIQLKTPTLACSSCVDTVTTAIKNVDADAEIQANTKTKLIVVETQASELAIREALINAGYPAA</sequence>
<dbReference type="Proteomes" id="UP000642094">
    <property type="component" value="Unassembled WGS sequence"/>
</dbReference>
<evidence type="ECO:0000313" key="2">
    <source>
        <dbReference type="EMBL" id="MBD2190102.1"/>
    </source>
</evidence>
<keyword evidence="3" id="KW-1185">Reference proteome</keyword>
<proteinExistence type="predicted"/>
<dbReference type="Pfam" id="PF00403">
    <property type="entry name" value="HMA"/>
    <property type="match status" value="1"/>
</dbReference>
<gene>
    <name evidence="2" type="ORF">H6F41_18425</name>
</gene>
<evidence type="ECO:0000259" key="1">
    <source>
        <dbReference type="PROSITE" id="PS50846"/>
    </source>
</evidence>
<accession>A0ABR8A1N6</accession>
<dbReference type="InterPro" id="IPR006121">
    <property type="entry name" value="HMA_dom"/>
</dbReference>
<organism evidence="2 3">
    <name type="scientific">Pseudanabaena mucicola FACHB-723</name>
    <dbReference type="NCBI Taxonomy" id="2692860"/>
    <lineage>
        <taxon>Bacteria</taxon>
        <taxon>Bacillati</taxon>
        <taxon>Cyanobacteriota</taxon>
        <taxon>Cyanophyceae</taxon>
        <taxon>Pseudanabaenales</taxon>
        <taxon>Pseudanabaenaceae</taxon>
        <taxon>Pseudanabaena</taxon>
    </lineage>
</organism>
<dbReference type="EMBL" id="JACJQB010000079">
    <property type="protein sequence ID" value="MBD2190102.1"/>
    <property type="molecule type" value="Genomic_DNA"/>
</dbReference>
<name>A0ABR8A1N6_9CYAN</name>
<dbReference type="InterPro" id="IPR036163">
    <property type="entry name" value="HMA_dom_sf"/>
</dbReference>
<dbReference type="SUPFAM" id="SSF55008">
    <property type="entry name" value="HMA, heavy metal-associated domain"/>
    <property type="match status" value="1"/>
</dbReference>
<dbReference type="RefSeq" id="WP_190404908.1">
    <property type="nucleotide sequence ID" value="NZ_JACJQB010000079.1"/>
</dbReference>
<reference evidence="2 3" key="1">
    <citation type="journal article" date="2020" name="ISME J.">
        <title>Comparative genomics reveals insights into cyanobacterial evolution and habitat adaptation.</title>
        <authorList>
            <person name="Chen M.Y."/>
            <person name="Teng W.K."/>
            <person name="Zhao L."/>
            <person name="Hu C.X."/>
            <person name="Zhou Y.K."/>
            <person name="Han B.P."/>
            <person name="Song L.R."/>
            <person name="Shu W.S."/>
        </authorList>
    </citation>
    <scope>NUCLEOTIDE SEQUENCE [LARGE SCALE GENOMIC DNA]</scope>
    <source>
        <strain evidence="2 3">FACHB-723</strain>
    </source>
</reference>
<dbReference type="Gene3D" id="3.30.70.100">
    <property type="match status" value="1"/>
</dbReference>
<comment type="caution">
    <text evidence="2">The sequence shown here is derived from an EMBL/GenBank/DDBJ whole genome shotgun (WGS) entry which is preliminary data.</text>
</comment>
<dbReference type="PROSITE" id="PS50846">
    <property type="entry name" value="HMA_2"/>
    <property type="match status" value="1"/>
</dbReference>